<accession>A0ABQ5N9Z4</accession>
<dbReference type="PROSITE" id="PS51186">
    <property type="entry name" value="GNAT"/>
    <property type="match status" value="1"/>
</dbReference>
<evidence type="ECO:0000259" key="1">
    <source>
        <dbReference type="PROSITE" id="PS51186"/>
    </source>
</evidence>
<dbReference type="InterPro" id="IPR050276">
    <property type="entry name" value="MshD_Acetyltransferase"/>
</dbReference>
<dbReference type="CDD" id="cd04301">
    <property type="entry name" value="NAT_SF"/>
    <property type="match status" value="1"/>
</dbReference>
<name>A0ABQ5N9Z4_9CLOT</name>
<proteinExistence type="predicted"/>
<dbReference type="PANTHER" id="PTHR43617">
    <property type="entry name" value="L-AMINO ACID N-ACETYLTRANSFERASE"/>
    <property type="match status" value="1"/>
</dbReference>
<evidence type="ECO:0000313" key="2">
    <source>
        <dbReference type="EMBL" id="GLC31855.1"/>
    </source>
</evidence>
<dbReference type="Proteomes" id="UP001208567">
    <property type="component" value="Unassembled WGS sequence"/>
</dbReference>
<dbReference type="SUPFAM" id="SSF55729">
    <property type="entry name" value="Acyl-CoA N-acyltransferases (Nat)"/>
    <property type="match status" value="1"/>
</dbReference>
<feature type="domain" description="N-acetyltransferase" evidence="1">
    <location>
        <begin position="151"/>
        <end position="304"/>
    </location>
</feature>
<dbReference type="RefSeq" id="WP_264851179.1">
    <property type="nucleotide sequence ID" value="NZ_BRXR01000001.1"/>
</dbReference>
<sequence length="304" mass="35059">MRVEALKSNRLEEFIDYCRKHRAEVDDSFLYDEDLREFEPNAENPTYIVVDDNELIIAAASLIINEYHRRGKKGRFRIFHSEVSEAQVYNKLLEAILRHTEGLGKIFVFMHTDDSSAIEIIEELKFTIERYSFFLVREDLEVQSFKLPEGYEIKPFKAGEHEKDWCEVRNQAFAKLKGSETPITLEMVSKMISDSDSIEGAAMLLYHKEVPVGVIRGALDEYEGTQTMNIGPVAIIPEYQGKGLGRCLLRAILRFAKDNNFRMTSLCVNGDNERAKSLYLQEGFKQVEAVVCYDYHIKRSKSES</sequence>
<dbReference type="InterPro" id="IPR000182">
    <property type="entry name" value="GNAT_dom"/>
</dbReference>
<protein>
    <recommendedName>
        <fullName evidence="1">N-acetyltransferase domain-containing protein</fullName>
    </recommendedName>
</protein>
<dbReference type="PANTHER" id="PTHR43617:SF20">
    <property type="entry name" value="N-ALPHA-ACETYLTRANSFERASE RIMI"/>
    <property type="match status" value="1"/>
</dbReference>
<dbReference type="Gene3D" id="3.40.630.30">
    <property type="match status" value="1"/>
</dbReference>
<dbReference type="EMBL" id="BRXR01000001">
    <property type="protein sequence ID" value="GLC31855.1"/>
    <property type="molecule type" value="Genomic_DNA"/>
</dbReference>
<keyword evidence="3" id="KW-1185">Reference proteome</keyword>
<dbReference type="Pfam" id="PF00583">
    <property type="entry name" value="Acetyltransf_1"/>
    <property type="match status" value="1"/>
</dbReference>
<gene>
    <name evidence="2" type="ORF">bsdE14_32650</name>
</gene>
<reference evidence="2 3" key="1">
    <citation type="journal article" date="2024" name="Int. J. Syst. Evol. Microbiol.">
        <title>Clostridium omnivorum sp. nov., isolated from anoxic soil under the treatment of reductive soil disinfestation.</title>
        <authorList>
            <person name="Ueki A."/>
            <person name="Tonouchi A."/>
            <person name="Kaku N."/>
            <person name="Honma S."/>
            <person name="Ueki K."/>
        </authorList>
    </citation>
    <scope>NUCLEOTIDE SEQUENCE [LARGE SCALE GENOMIC DNA]</scope>
    <source>
        <strain evidence="2 3">E14</strain>
    </source>
</reference>
<evidence type="ECO:0000313" key="3">
    <source>
        <dbReference type="Proteomes" id="UP001208567"/>
    </source>
</evidence>
<comment type="caution">
    <text evidence="2">The sequence shown here is derived from an EMBL/GenBank/DDBJ whole genome shotgun (WGS) entry which is preliminary data.</text>
</comment>
<organism evidence="2 3">
    <name type="scientific">Clostridium omnivorum</name>
    <dbReference type="NCBI Taxonomy" id="1604902"/>
    <lineage>
        <taxon>Bacteria</taxon>
        <taxon>Bacillati</taxon>
        <taxon>Bacillota</taxon>
        <taxon>Clostridia</taxon>
        <taxon>Eubacteriales</taxon>
        <taxon>Clostridiaceae</taxon>
        <taxon>Clostridium</taxon>
    </lineage>
</organism>
<dbReference type="InterPro" id="IPR016181">
    <property type="entry name" value="Acyl_CoA_acyltransferase"/>
</dbReference>